<sequence>MKTYFLSIGLSLFTSALFAQDLPQSQVPSVVVNQFNNDFPKAKDVDWELKNNVYNVEFEQGWDKDFEAWYSADGKQIKLEEDLTKRELPKAVIATIEKEYPSFKLDDIEKITEAQKVTYKVEIENKSMEKTLFINENGIIKQ</sequence>
<evidence type="ECO:0000313" key="4">
    <source>
        <dbReference type="Proteomes" id="UP000251835"/>
    </source>
</evidence>
<name>A0A7L4UN30_BALHA</name>
<proteinExistence type="predicted"/>
<dbReference type="Proteomes" id="UP000251835">
    <property type="component" value="Unassembled WGS sequence"/>
</dbReference>
<dbReference type="Gene3D" id="3.10.450.360">
    <property type="match status" value="1"/>
</dbReference>
<feature type="chain" id="PRO_5029618302" evidence="1">
    <location>
        <begin position="20"/>
        <end position="142"/>
    </location>
</feature>
<gene>
    <name evidence="3" type="ORF">C7377_1844</name>
</gene>
<organism evidence="3 4">
    <name type="scientific">Balneicella halophila</name>
    <dbReference type="NCBI Taxonomy" id="1537566"/>
    <lineage>
        <taxon>Bacteria</taxon>
        <taxon>Pseudomonadati</taxon>
        <taxon>Bacteroidota</taxon>
        <taxon>Bacteroidia</taxon>
        <taxon>Bacteroidales</taxon>
        <taxon>Balneicellaceae</taxon>
        <taxon>Balneicella</taxon>
    </lineage>
</organism>
<accession>A0A7L4UN30</accession>
<dbReference type="EMBL" id="QENZ01000007">
    <property type="protein sequence ID" value="PVX49298.1"/>
    <property type="molecule type" value="Genomic_DNA"/>
</dbReference>
<evidence type="ECO:0000259" key="2">
    <source>
        <dbReference type="Pfam" id="PF11396"/>
    </source>
</evidence>
<evidence type="ECO:0000313" key="3">
    <source>
        <dbReference type="EMBL" id="PVX49298.1"/>
    </source>
</evidence>
<dbReference type="InterPro" id="IPR021533">
    <property type="entry name" value="PepSY-like"/>
</dbReference>
<feature type="domain" description="Putative beta-lactamase-inhibitor-like PepSY-like" evidence="2">
    <location>
        <begin position="53"/>
        <end position="140"/>
    </location>
</feature>
<feature type="signal peptide" evidence="1">
    <location>
        <begin position="1"/>
        <end position="19"/>
    </location>
</feature>
<dbReference type="RefSeq" id="WP_116497045.1">
    <property type="nucleotide sequence ID" value="NZ_QENZ01000007.1"/>
</dbReference>
<dbReference type="Pfam" id="PF11396">
    <property type="entry name" value="PepSY_like"/>
    <property type="match status" value="1"/>
</dbReference>
<dbReference type="SUPFAM" id="SSF160574">
    <property type="entry name" value="BT0923-like"/>
    <property type="match status" value="1"/>
</dbReference>
<reference evidence="3 4" key="1">
    <citation type="submission" date="2018-05" db="EMBL/GenBank/DDBJ databases">
        <title>Genomic Encyclopedia of Type Strains, Phase IV (KMG-IV): sequencing the most valuable type-strain genomes for metagenomic binning, comparative biology and taxonomic classification.</title>
        <authorList>
            <person name="Goeker M."/>
        </authorList>
    </citation>
    <scope>NUCLEOTIDE SEQUENCE [LARGE SCALE GENOMIC DNA]</scope>
    <source>
        <strain evidence="3 4">DSM 28579</strain>
    </source>
</reference>
<protein>
    <submittedName>
        <fullName evidence="3">Putative PepSY-like beta-lactamase-inhibitor</fullName>
    </submittedName>
</protein>
<keyword evidence="4" id="KW-1185">Reference proteome</keyword>
<comment type="caution">
    <text evidence="3">The sequence shown here is derived from an EMBL/GenBank/DDBJ whole genome shotgun (WGS) entry which is preliminary data.</text>
</comment>
<keyword evidence="1" id="KW-0732">Signal</keyword>
<evidence type="ECO:0000256" key="1">
    <source>
        <dbReference type="SAM" id="SignalP"/>
    </source>
</evidence>
<dbReference type="OrthoDB" id="1121502at2"/>
<dbReference type="AlphaFoldDB" id="A0A7L4UN30"/>